<comment type="similarity">
    <text evidence="9">Belongs to the TrpF family.</text>
</comment>
<evidence type="ECO:0000256" key="9">
    <source>
        <dbReference type="HAMAP-Rule" id="MF_00135"/>
    </source>
</evidence>
<organism evidence="11 12">
    <name type="scientific">Novosphingobium cyanobacteriorum</name>
    <dbReference type="NCBI Taxonomy" id="3024215"/>
    <lineage>
        <taxon>Bacteria</taxon>
        <taxon>Pseudomonadati</taxon>
        <taxon>Pseudomonadota</taxon>
        <taxon>Alphaproteobacteria</taxon>
        <taxon>Sphingomonadales</taxon>
        <taxon>Sphingomonadaceae</taxon>
        <taxon>Novosphingobium</taxon>
    </lineage>
</organism>
<dbReference type="SUPFAM" id="SSF51366">
    <property type="entry name" value="Ribulose-phoshate binding barrel"/>
    <property type="match status" value="1"/>
</dbReference>
<evidence type="ECO:0000313" key="11">
    <source>
        <dbReference type="EMBL" id="MDF8333438.1"/>
    </source>
</evidence>
<sequence length="214" mass="22368">MPAPLIKICGLSTPETLDAAIAAQADYIGLVFFPKSPRNVAIGQAAALAARAAGRTRIVGLFVDPDMALLHEVRATVPLDVIQLHGKEPPAFVQQVRAATGCEAWKALGVRKRADMEAARSYAGAADRILYDAKPPEGAALPGGTGLRIDWDLMKGWKHPLPWMLAGGLDPLNVADAVHVTGAPAVDVSSGVESAPGVKDAGRIAAFVRAVRTI</sequence>
<evidence type="ECO:0000256" key="6">
    <source>
        <dbReference type="ARBA" id="ARBA00022822"/>
    </source>
</evidence>
<dbReference type="InterPro" id="IPR001240">
    <property type="entry name" value="PRAI_dom"/>
</dbReference>
<evidence type="ECO:0000256" key="2">
    <source>
        <dbReference type="ARBA" id="ARBA00004664"/>
    </source>
</evidence>
<dbReference type="RefSeq" id="WP_277277143.1">
    <property type="nucleotide sequence ID" value="NZ_JAROCY010000007.1"/>
</dbReference>
<comment type="pathway">
    <text evidence="2 9">Amino-acid biosynthesis; L-tryptophan biosynthesis; L-tryptophan from chorismate: step 3/5.</text>
</comment>
<evidence type="ECO:0000256" key="1">
    <source>
        <dbReference type="ARBA" id="ARBA00001164"/>
    </source>
</evidence>
<dbReference type="Gene3D" id="3.20.20.70">
    <property type="entry name" value="Aldolase class I"/>
    <property type="match status" value="1"/>
</dbReference>
<evidence type="ECO:0000259" key="10">
    <source>
        <dbReference type="Pfam" id="PF00697"/>
    </source>
</evidence>
<dbReference type="NCBIfam" id="NF002295">
    <property type="entry name" value="PRK01222.1-1"/>
    <property type="match status" value="1"/>
</dbReference>
<evidence type="ECO:0000256" key="8">
    <source>
        <dbReference type="ARBA" id="ARBA00023235"/>
    </source>
</evidence>
<dbReference type="Proteomes" id="UP001222770">
    <property type="component" value="Unassembled WGS sequence"/>
</dbReference>
<dbReference type="PANTHER" id="PTHR42894:SF1">
    <property type="entry name" value="N-(5'-PHOSPHORIBOSYL)ANTHRANILATE ISOMERASE"/>
    <property type="match status" value="1"/>
</dbReference>
<comment type="catalytic activity">
    <reaction evidence="1 9">
        <text>N-(5-phospho-beta-D-ribosyl)anthranilate = 1-(2-carboxyphenylamino)-1-deoxy-D-ribulose 5-phosphate</text>
        <dbReference type="Rhea" id="RHEA:21540"/>
        <dbReference type="ChEBI" id="CHEBI:18277"/>
        <dbReference type="ChEBI" id="CHEBI:58613"/>
        <dbReference type="EC" id="5.3.1.24"/>
    </reaction>
</comment>
<dbReference type="HAMAP" id="MF_00135">
    <property type="entry name" value="PRAI"/>
    <property type="match status" value="1"/>
</dbReference>
<keyword evidence="5 9" id="KW-0028">Amino-acid biosynthesis</keyword>
<protein>
    <recommendedName>
        <fullName evidence="4 9">N-(5'-phosphoribosyl)anthranilate isomerase</fullName>
        <shortName evidence="9">PRAI</shortName>
        <ecNumber evidence="3 9">5.3.1.24</ecNumber>
    </recommendedName>
</protein>
<gene>
    <name evidence="9" type="primary">trpF</name>
    <name evidence="11" type="ORF">POM99_09515</name>
</gene>
<feature type="domain" description="N-(5'phosphoribosyl) anthranilate isomerase (PRAI)" evidence="10">
    <location>
        <begin position="6"/>
        <end position="209"/>
    </location>
</feature>
<accession>A0ABT6CJG9</accession>
<evidence type="ECO:0000256" key="5">
    <source>
        <dbReference type="ARBA" id="ARBA00022605"/>
    </source>
</evidence>
<dbReference type="InterPro" id="IPR013785">
    <property type="entry name" value="Aldolase_TIM"/>
</dbReference>
<evidence type="ECO:0000256" key="7">
    <source>
        <dbReference type="ARBA" id="ARBA00023141"/>
    </source>
</evidence>
<dbReference type="GO" id="GO:0004640">
    <property type="term" value="F:phosphoribosylanthranilate isomerase activity"/>
    <property type="evidence" value="ECO:0007669"/>
    <property type="project" value="UniProtKB-EC"/>
</dbReference>
<dbReference type="Pfam" id="PF00697">
    <property type="entry name" value="PRAI"/>
    <property type="match status" value="1"/>
</dbReference>
<evidence type="ECO:0000313" key="12">
    <source>
        <dbReference type="Proteomes" id="UP001222770"/>
    </source>
</evidence>
<evidence type="ECO:0000256" key="4">
    <source>
        <dbReference type="ARBA" id="ARBA00022272"/>
    </source>
</evidence>
<reference evidence="11 12" key="1">
    <citation type="submission" date="2023-03" db="EMBL/GenBank/DDBJ databases">
        <title>Novosphingobium cyanobacteriorum sp. nov., isolated from a eutrophic reservoir during the Microcystis bloom period.</title>
        <authorList>
            <person name="Kang M."/>
            <person name="Le V."/>
            <person name="Ko S.-R."/>
            <person name="Lee S.-A."/>
            <person name="Ahn C.-Y."/>
        </authorList>
    </citation>
    <scope>NUCLEOTIDE SEQUENCE [LARGE SCALE GENOMIC DNA]</scope>
    <source>
        <strain evidence="11 12">HBC54</strain>
    </source>
</reference>
<dbReference type="EC" id="5.3.1.24" evidence="3 9"/>
<keyword evidence="12" id="KW-1185">Reference proteome</keyword>
<keyword evidence="7 9" id="KW-0057">Aromatic amino acid biosynthesis</keyword>
<dbReference type="CDD" id="cd00405">
    <property type="entry name" value="PRAI"/>
    <property type="match status" value="1"/>
</dbReference>
<dbReference type="InterPro" id="IPR044643">
    <property type="entry name" value="TrpF_fam"/>
</dbReference>
<name>A0ABT6CJG9_9SPHN</name>
<keyword evidence="6 9" id="KW-0822">Tryptophan biosynthesis</keyword>
<evidence type="ECO:0000256" key="3">
    <source>
        <dbReference type="ARBA" id="ARBA00012572"/>
    </source>
</evidence>
<dbReference type="EMBL" id="JAROCY010000007">
    <property type="protein sequence ID" value="MDF8333438.1"/>
    <property type="molecule type" value="Genomic_DNA"/>
</dbReference>
<keyword evidence="8 9" id="KW-0413">Isomerase</keyword>
<comment type="caution">
    <text evidence="11">The sequence shown here is derived from an EMBL/GenBank/DDBJ whole genome shotgun (WGS) entry which is preliminary data.</text>
</comment>
<proteinExistence type="inferred from homology"/>
<dbReference type="InterPro" id="IPR011060">
    <property type="entry name" value="RibuloseP-bd_barrel"/>
</dbReference>
<dbReference type="PANTHER" id="PTHR42894">
    <property type="entry name" value="N-(5'-PHOSPHORIBOSYL)ANTHRANILATE ISOMERASE"/>
    <property type="match status" value="1"/>
</dbReference>